<gene>
    <name evidence="1" type="ORF">MIND_01109700</name>
</gene>
<dbReference type="OrthoDB" id="3054765at2759"/>
<reference evidence="1" key="1">
    <citation type="submission" date="2020-05" db="EMBL/GenBank/DDBJ databases">
        <title>Mycena genomes resolve the evolution of fungal bioluminescence.</title>
        <authorList>
            <person name="Tsai I.J."/>
        </authorList>
    </citation>
    <scope>NUCLEOTIDE SEQUENCE</scope>
    <source>
        <strain evidence="1">171206Taipei</strain>
    </source>
</reference>
<dbReference type="GeneID" id="59350178"/>
<organism evidence="1 2">
    <name type="scientific">Mycena indigotica</name>
    <dbReference type="NCBI Taxonomy" id="2126181"/>
    <lineage>
        <taxon>Eukaryota</taxon>
        <taxon>Fungi</taxon>
        <taxon>Dikarya</taxon>
        <taxon>Basidiomycota</taxon>
        <taxon>Agaricomycotina</taxon>
        <taxon>Agaricomycetes</taxon>
        <taxon>Agaricomycetidae</taxon>
        <taxon>Agaricales</taxon>
        <taxon>Marasmiineae</taxon>
        <taxon>Mycenaceae</taxon>
        <taxon>Mycena</taxon>
    </lineage>
</organism>
<dbReference type="Proteomes" id="UP000636479">
    <property type="component" value="Unassembled WGS sequence"/>
</dbReference>
<evidence type="ECO:0000313" key="1">
    <source>
        <dbReference type="EMBL" id="KAF7295693.1"/>
    </source>
</evidence>
<dbReference type="Gene3D" id="1.20.1280.50">
    <property type="match status" value="1"/>
</dbReference>
<proteinExistence type="predicted"/>
<name>A0A8H6SA67_9AGAR</name>
<sequence length="380" mass="43370">MGKDTPPVPLPEGQNTSILTLPTEILIQIFLYYIPIYPECPPLFGRHSPSILTNVCRWWRTTALDMPKLWRAIHVDLTLSDKPTNLYQKGIVETARTWLVRSGGSPISVSLTCHQIHAIDAQDLNMPATEILLMECARWEYAIMRLPSHLSKKLYLKQRFMPLLVAMRLTSVGITSEQALGQIHAPRLHTFDSRLSQDLHYFKLFSSDVWSHLTTLKLRDIPLDSAWPILQGTPALRHCWLELWTPGRGINDYTGTILRVLLHLETLIVTSPTTILPPCEPFLRGFVLPSLRRFAIRLALMSDLDPPGSLTDPLGIELLVHVLQCWMCELQVLSILKLPLDGTLDQPIQEAFQNIAYLELNRSNNAWYPNPEFWGVDWFS</sequence>
<accession>A0A8H6SA67</accession>
<dbReference type="RefSeq" id="XP_037217056.1">
    <property type="nucleotide sequence ID" value="XM_037367662.1"/>
</dbReference>
<dbReference type="EMBL" id="JACAZF010000009">
    <property type="protein sequence ID" value="KAF7295693.1"/>
    <property type="molecule type" value="Genomic_DNA"/>
</dbReference>
<dbReference type="AlphaFoldDB" id="A0A8H6SA67"/>
<keyword evidence="2" id="KW-1185">Reference proteome</keyword>
<protein>
    <submittedName>
        <fullName evidence="1">F-box domain-containing protein</fullName>
    </submittedName>
</protein>
<evidence type="ECO:0000313" key="2">
    <source>
        <dbReference type="Proteomes" id="UP000636479"/>
    </source>
</evidence>
<comment type="caution">
    <text evidence="1">The sequence shown here is derived from an EMBL/GenBank/DDBJ whole genome shotgun (WGS) entry which is preliminary data.</text>
</comment>